<proteinExistence type="predicted"/>
<organism evidence="1">
    <name type="scientific">uncultured Caudovirales phage</name>
    <dbReference type="NCBI Taxonomy" id="2100421"/>
    <lineage>
        <taxon>Viruses</taxon>
        <taxon>Duplodnaviria</taxon>
        <taxon>Heunggongvirae</taxon>
        <taxon>Uroviricota</taxon>
        <taxon>Caudoviricetes</taxon>
        <taxon>Peduoviridae</taxon>
        <taxon>Maltschvirus</taxon>
        <taxon>Maltschvirus maltsch</taxon>
    </lineage>
</organism>
<dbReference type="EMBL" id="LR798243">
    <property type="protein sequence ID" value="CAB5214044.1"/>
    <property type="molecule type" value="Genomic_DNA"/>
</dbReference>
<name>A0A6J7WFL7_9CAUD</name>
<reference evidence="1" key="1">
    <citation type="submission" date="2020-05" db="EMBL/GenBank/DDBJ databases">
        <authorList>
            <person name="Chiriac C."/>
            <person name="Salcher M."/>
            <person name="Ghai R."/>
            <person name="Kavagutti S V."/>
        </authorList>
    </citation>
    <scope>NUCLEOTIDE SEQUENCE</scope>
</reference>
<protein>
    <submittedName>
        <fullName evidence="1">Uncharacterized protein</fullName>
    </submittedName>
</protein>
<gene>
    <name evidence="1" type="ORF">UFOVP190_2</name>
</gene>
<accession>A0A6J7WFL7</accession>
<sequence length="125" mass="14658">MKSSPKRYTQSQLSKIFFELADVPVGYHHQYRMSMWVNPTDDNSLRLTLSGLQFVGSSLDLKSYKFELDEELTNQNILQLERLFQGPYYLLKRQKIIVFEESEAMMLTLHGNNLKAYLDNLESTQ</sequence>
<evidence type="ECO:0000313" key="1">
    <source>
        <dbReference type="EMBL" id="CAB5214044.1"/>
    </source>
</evidence>